<gene>
    <name evidence="1" type="ORF">SK571_29100</name>
</gene>
<organism evidence="1 2">
    <name type="scientific">Lentzea kristufekii</name>
    <dbReference type="NCBI Taxonomy" id="3095430"/>
    <lineage>
        <taxon>Bacteria</taxon>
        <taxon>Bacillati</taxon>
        <taxon>Actinomycetota</taxon>
        <taxon>Actinomycetes</taxon>
        <taxon>Pseudonocardiales</taxon>
        <taxon>Pseudonocardiaceae</taxon>
        <taxon>Lentzea</taxon>
    </lineage>
</organism>
<reference evidence="1 2" key="1">
    <citation type="submission" date="2023-11" db="EMBL/GenBank/DDBJ databases">
        <title>Lentzea sokolovensis, sp. nov., Lentzea kristufkii, sp. nov., and Lentzea miocenensis, sp. nov., rare actinobacteria from Sokolov Coal Basin, Miocene lacustrine sediment, Czech Republic.</title>
        <authorList>
            <person name="Lara A."/>
            <person name="Kotroba L."/>
            <person name="Nouioui I."/>
            <person name="Neumann-Schaal M."/>
            <person name="Mast Y."/>
            <person name="Chronakova A."/>
        </authorList>
    </citation>
    <scope>NUCLEOTIDE SEQUENCE [LARGE SCALE GENOMIC DNA]</scope>
    <source>
        <strain evidence="1 2">BCCO 10_0798</strain>
    </source>
</reference>
<evidence type="ECO:0000313" key="1">
    <source>
        <dbReference type="EMBL" id="MDX8053453.1"/>
    </source>
</evidence>
<dbReference type="Gene3D" id="1.25.10.10">
    <property type="entry name" value="Leucine-rich Repeat Variant"/>
    <property type="match status" value="1"/>
</dbReference>
<protein>
    <recommendedName>
        <fullName evidence="3">ADP-ribosylglycohydrolase</fullName>
    </recommendedName>
</protein>
<keyword evidence="2" id="KW-1185">Reference proteome</keyword>
<dbReference type="Proteomes" id="UP001271792">
    <property type="component" value="Unassembled WGS sequence"/>
</dbReference>
<evidence type="ECO:0000313" key="2">
    <source>
        <dbReference type="Proteomes" id="UP001271792"/>
    </source>
</evidence>
<name>A0ABU4TYQ4_9PSEU</name>
<dbReference type="InterPro" id="IPR016024">
    <property type="entry name" value="ARM-type_fold"/>
</dbReference>
<dbReference type="SUPFAM" id="SSF48371">
    <property type="entry name" value="ARM repeat"/>
    <property type="match status" value="1"/>
</dbReference>
<evidence type="ECO:0008006" key="3">
    <source>
        <dbReference type="Google" id="ProtNLM"/>
    </source>
</evidence>
<dbReference type="EMBL" id="JAXAVV010000015">
    <property type="protein sequence ID" value="MDX8053453.1"/>
    <property type="molecule type" value="Genomic_DNA"/>
</dbReference>
<dbReference type="InterPro" id="IPR011989">
    <property type="entry name" value="ARM-like"/>
</dbReference>
<dbReference type="RefSeq" id="WP_319987263.1">
    <property type="nucleotide sequence ID" value="NZ_JAXAVV010000015.1"/>
</dbReference>
<reference evidence="1 2" key="2">
    <citation type="submission" date="2023-11" db="EMBL/GenBank/DDBJ databases">
        <authorList>
            <person name="Lara A.C."/>
            <person name="Chronakova A."/>
        </authorList>
    </citation>
    <scope>NUCLEOTIDE SEQUENCE [LARGE SCALE GENOMIC DNA]</scope>
    <source>
        <strain evidence="1 2">BCCO 10_0798</strain>
    </source>
</reference>
<comment type="caution">
    <text evidence="1">The sequence shown here is derived from an EMBL/GenBank/DDBJ whole genome shotgun (WGS) entry which is preliminary data.</text>
</comment>
<sequence length="394" mass="42197">MLNGLDQVDWARLTHAYGPAGDVPDQIRGLMSPDADRRRKSLWELNGNIYHQGTIYEATAYAVPFLLEVLTAPECDEQPQLLSLLSGIVTGFDELWLPGGLPVAEHRARAAGGEAVLAAAPRPGDDDFDEDEADYEYVEGLSDEDRGRMFTYIWVRAYDAVRAGVPLFRELLGSEPPVQCMAAYTLAWFPEDAPESLRALANVTGGDDEGVVAATASVAMGLLGGRPTITLDDPRPIARWGAAIALATLDGPDAPQNVVDELISAAGSLPDNDRVPFLDGDLAAYAGGVLKLTGDRHADRTFDALLERIPAVSGSSAFHVVKEALHLAFPAGALPAGTGYPSLDDRGRRLVDALAGSPGTWLIDGRNFGDFSALVREYGLPASHETLRDYTSTR</sequence>
<accession>A0ABU4TYQ4</accession>
<proteinExistence type="predicted"/>